<reference evidence="3 4" key="1">
    <citation type="submission" date="2016-10" db="EMBL/GenBank/DDBJ databases">
        <authorList>
            <person name="de Groot N.N."/>
        </authorList>
    </citation>
    <scope>NUCLEOTIDE SEQUENCE [LARGE SCALE GENOMIC DNA]</scope>
    <source>
        <strain evidence="3 4">Nm146</strain>
    </source>
</reference>
<feature type="region of interest" description="Disordered" evidence="1">
    <location>
        <begin position="71"/>
        <end position="148"/>
    </location>
</feature>
<dbReference type="RefSeq" id="WP_090670878.1">
    <property type="nucleotide sequence ID" value="NZ_FOUF01000025.1"/>
</dbReference>
<evidence type="ECO:0000256" key="2">
    <source>
        <dbReference type="SAM" id="Phobius"/>
    </source>
</evidence>
<dbReference type="AlphaFoldDB" id="A0A1I4SLB3"/>
<dbReference type="Proteomes" id="UP000199561">
    <property type="component" value="Unassembled WGS sequence"/>
</dbReference>
<feature type="transmembrane region" description="Helical" evidence="2">
    <location>
        <begin position="45"/>
        <end position="63"/>
    </location>
</feature>
<keyword evidence="2" id="KW-1133">Transmembrane helix</keyword>
<keyword evidence="2" id="KW-0472">Membrane</keyword>
<keyword evidence="2" id="KW-0812">Transmembrane</keyword>
<keyword evidence="4" id="KW-1185">Reference proteome</keyword>
<proteinExistence type="predicted"/>
<protein>
    <submittedName>
        <fullName evidence="3">Uncharacterized protein</fullName>
    </submittedName>
</protein>
<sequence>MNDQQLKIRIKLNQIPQSLEDTYSDNVVKDNRFPFEKPPFDWRKITIAGLLFTFILGGIVYWWSAEKNEAPITASSSTDSDHPVNNNDGLLPNNPSESVNTTHDRNTLSDNATETVDILPANKPISSPTKPPSLPEDIIPSKKPAGIK</sequence>
<accession>A0A1I4SLB3</accession>
<dbReference type="EMBL" id="FOUF01000025">
    <property type="protein sequence ID" value="SFM65318.1"/>
    <property type="molecule type" value="Genomic_DNA"/>
</dbReference>
<evidence type="ECO:0000313" key="4">
    <source>
        <dbReference type="Proteomes" id="UP000199561"/>
    </source>
</evidence>
<organism evidence="3 4">
    <name type="scientific">Nitrosomonas nitrosa</name>
    <dbReference type="NCBI Taxonomy" id="52442"/>
    <lineage>
        <taxon>Bacteria</taxon>
        <taxon>Pseudomonadati</taxon>
        <taxon>Pseudomonadota</taxon>
        <taxon>Betaproteobacteria</taxon>
        <taxon>Nitrosomonadales</taxon>
        <taxon>Nitrosomonadaceae</taxon>
        <taxon>Nitrosomonas</taxon>
    </lineage>
</organism>
<evidence type="ECO:0000256" key="1">
    <source>
        <dbReference type="SAM" id="MobiDB-lite"/>
    </source>
</evidence>
<evidence type="ECO:0000313" key="3">
    <source>
        <dbReference type="EMBL" id="SFM65318.1"/>
    </source>
</evidence>
<name>A0A1I4SLB3_9PROT</name>
<dbReference type="STRING" id="52442.SAMN05421880_12517"/>
<feature type="compositionally biased region" description="Polar residues" evidence="1">
    <location>
        <begin position="73"/>
        <end position="101"/>
    </location>
</feature>
<gene>
    <name evidence="3" type="ORF">SAMN05421880_12517</name>
</gene>